<dbReference type="Proteomes" id="UP001180087">
    <property type="component" value="Chromosome"/>
</dbReference>
<reference evidence="1" key="1">
    <citation type="submission" date="2023-06" db="EMBL/GenBank/DDBJ databases">
        <title>A Treasure from Seagulls: Isolation and Description of Aciduricobacillus qingdaonensis gen. nov., sp. nov., a Rare Obligately Uric Acid-utilizing Member in the Family Bacillaceae.</title>
        <authorList>
            <person name="Liu W."/>
            <person name="Wang B."/>
        </authorList>
    </citation>
    <scope>NUCLEOTIDE SEQUENCE</scope>
    <source>
        <strain evidence="1">44XB</strain>
    </source>
</reference>
<accession>A0ABY9KVU3</accession>
<dbReference type="Pfam" id="PF04025">
    <property type="entry name" value="RemA-like"/>
    <property type="match status" value="1"/>
</dbReference>
<dbReference type="RefSeq" id="WP_348028014.1">
    <property type="nucleotide sequence ID" value="NZ_CP129113.1"/>
</dbReference>
<protein>
    <submittedName>
        <fullName evidence="1">DUF370 domain-containing protein</fullName>
    </submittedName>
</protein>
<gene>
    <name evidence="1" type="ORF">QR721_00025</name>
</gene>
<dbReference type="NCBIfam" id="NF046065">
    <property type="entry name" value="MtxRegRemB"/>
    <property type="match status" value="1"/>
</dbReference>
<name>A0ABY9KVU3_9BACI</name>
<proteinExistence type="predicted"/>
<organism evidence="1 2">
    <name type="scientific">Aciduricibacillus chroicocephali</name>
    <dbReference type="NCBI Taxonomy" id="3054939"/>
    <lineage>
        <taxon>Bacteria</taxon>
        <taxon>Bacillati</taxon>
        <taxon>Bacillota</taxon>
        <taxon>Bacilli</taxon>
        <taxon>Bacillales</taxon>
        <taxon>Bacillaceae</taxon>
        <taxon>Aciduricibacillus</taxon>
    </lineage>
</organism>
<keyword evidence="2" id="KW-1185">Reference proteome</keyword>
<sequence>MFVHIGGNHVIQSDSIVSIIERDLMTSSGITGEMISESDSNGMVHGSPSDAKSIVITIESIYFSTLSVATLQRRASMISTISKLEDYSDEIELD</sequence>
<dbReference type="EMBL" id="CP129113">
    <property type="protein sequence ID" value="WLV24709.1"/>
    <property type="molecule type" value="Genomic_DNA"/>
</dbReference>
<dbReference type="InterPro" id="IPR007169">
    <property type="entry name" value="RemA-like"/>
</dbReference>
<evidence type="ECO:0000313" key="1">
    <source>
        <dbReference type="EMBL" id="WLV24709.1"/>
    </source>
</evidence>
<evidence type="ECO:0000313" key="2">
    <source>
        <dbReference type="Proteomes" id="UP001180087"/>
    </source>
</evidence>